<name>A0A0S4R0Z1_9ACTN</name>
<organism evidence="1 2">
    <name type="scientific">Parafrankia irregularis</name>
    <dbReference type="NCBI Taxonomy" id="795642"/>
    <lineage>
        <taxon>Bacteria</taxon>
        <taxon>Bacillati</taxon>
        <taxon>Actinomycetota</taxon>
        <taxon>Actinomycetes</taxon>
        <taxon>Frankiales</taxon>
        <taxon>Frankiaceae</taxon>
        <taxon>Parafrankia</taxon>
    </lineage>
</organism>
<accession>A0A0S4R0Z1</accession>
<evidence type="ECO:0000313" key="1">
    <source>
        <dbReference type="EMBL" id="CUU60850.1"/>
    </source>
</evidence>
<keyword evidence="2" id="KW-1185">Reference proteome</keyword>
<dbReference type="AlphaFoldDB" id="A0A0S4R0Z1"/>
<dbReference type="RefSeq" id="WP_091286423.1">
    <property type="nucleotide sequence ID" value="NZ_FAOZ01000048.1"/>
</dbReference>
<evidence type="ECO:0008006" key="3">
    <source>
        <dbReference type="Google" id="ProtNLM"/>
    </source>
</evidence>
<gene>
    <name evidence="1" type="ORF">Ga0074812_14850</name>
</gene>
<dbReference type="EMBL" id="FAOZ01000048">
    <property type="protein sequence ID" value="CUU60850.1"/>
    <property type="molecule type" value="Genomic_DNA"/>
</dbReference>
<reference evidence="2" key="1">
    <citation type="submission" date="2015-11" db="EMBL/GenBank/DDBJ databases">
        <authorList>
            <person name="Varghese N."/>
        </authorList>
    </citation>
    <scope>NUCLEOTIDE SEQUENCE [LARGE SCALE GENOMIC DNA]</scope>
    <source>
        <strain evidence="2">DSM 45899</strain>
    </source>
</reference>
<evidence type="ECO:0000313" key="2">
    <source>
        <dbReference type="Proteomes" id="UP000198802"/>
    </source>
</evidence>
<protein>
    <recommendedName>
        <fullName evidence="3">Helix-turn-helix domain-containing protein</fullName>
    </recommendedName>
</protein>
<dbReference type="Proteomes" id="UP000198802">
    <property type="component" value="Unassembled WGS sequence"/>
</dbReference>
<sequence>MARPVWTSRTPEDQAALDALVAAVHRADTAEEEMWVAAQAARAQGVPADRVAALVRRGRSTVYRELERRAETDPA</sequence>
<proteinExistence type="predicted"/>